<accession>A0A1E5R0B9</accession>
<sequence>MSPKTLPDLRFASTIRNSFQNQYSILMKNKLAKEGKLGSAEIKPFALEQDNYLRARVVATVVLKQVIFMPFLQSIVYAELLILSRPWLIMIVRNGVRAGMNVKSWMDKFILFRKPQAAF</sequence>
<gene>
    <name evidence="1" type="ORF">AWRI3579_g4558</name>
</gene>
<reference evidence="2" key="1">
    <citation type="journal article" date="2016" name="Genome Announc.">
        <title>Genome sequences of three species of Hanseniaspora isolated from spontaneous wine fermentations.</title>
        <authorList>
            <person name="Sternes P.R."/>
            <person name="Lee D."/>
            <person name="Kutyna D.R."/>
            <person name="Borneman A.R."/>
        </authorList>
    </citation>
    <scope>NUCLEOTIDE SEQUENCE [LARGE SCALE GENOMIC DNA]</scope>
    <source>
        <strain evidence="2">AWRI3579</strain>
    </source>
</reference>
<proteinExistence type="predicted"/>
<organism evidence="1 2">
    <name type="scientific">Hanseniaspora osmophila</name>
    <dbReference type="NCBI Taxonomy" id="56408"/>
    <lineage>
        <taxon>Eukaryota</taxon>
        <taxon>Fungi</taxon>
        <taxon>Dikarya</taxon>
        <taxon>Ascomycota</taxon>
        <taxon>Saccharomycotina</taxon>
        <taxon>Saccharomycetes</taxon>
        <taxon>Saccharomycodales</taxon>
        <taxon>Saccharomycodaceae</taxon>
        <taxon>Hanseniaspora</taxon>
    </lineage>
</organism>
<keyword evidence="2" id="KW-1185">Reference proteome</keyword>
<comment type="caution">
    <text evidence="1">The sequence shown here is derived from an EMBL/GenBank/DDBJ whole genome shotgun (WGS) entry which is preliminary data.</text>
</comment>
<name>A0A1E5R0B9_9ASCO</name>
<dbReference type="EMBL" id="LPNM01000012">
    <property type="protein sequence ID" value="OEJ80342.1"/>
    <property type="molecule type" value="Genomic_DNA"/>
</dbReference>
<evidence type="ECO:0000313" key="2">
    <source>
        <dbReference type="Proteomes" id="UP000095728"/>
    </source>
</evidence>
<dbReference type="InParanoid" id="A0A1E5R0B9"/>
<protein>
    <submittedName>
        <fullName evidence="1">Uncharacterized protein</fullName>
    </submittedName>
</protein>
<dbReference type="AlphaFoldDB" id="A0A1E5R0B9"/>
<evidence type="ECO:0000313" key="1">
    <source>
        <dbReference type="EMBL" id="OEJ80342.1"/>
    </source>
</evidence>
<dbReference type="Proteomes" id="UP000095728">
    <property type="component" value="Unassembled WGS sequence"/>
</dbReference>
<dbReference type="OrthoDB" id="2430343at2759"/>